<comment type="caution">
    <text evidence="2">The sequence shown here is derived from an EMBL/GenBank/DDBJ whole genome shotgun (WGS) entry which is preliminary data.</text>
</comment>
<keyword evidence="3" id="KW-1185">Reference proteome</keyword>
<sequence length="202" mass="22670">MPIVSSLVLSCAFCFISGSLIIWQSYLEPKQRKIVTPLLINRINHSDKNVEKLKGEFLTVLVKDIRSLGTIPINHNVISPIPKKSSGFGIITSSYPQRTPNNHPSFSSMSMSCPTFLSITLHAPNFSINKSKRIDLSTTDEIVTSNCFAFTQDLFALCDYFNSSPSIMSFLFCFFFLGYGYYMYKVISALASLNSMFQSIHT</sequence>
<accession>A0ABN7VDH9</accession>
<keyword evidence="1" id="KW-0812">Transmembrane</keyword>
<organism evidence="2 3">
    <name type="scientific">Gigaspora margarita</name>
    <dbReference type="NCBI Taxonomy" id="4874"/>
    <lineage>
        <taxon>Eukaryota</taxon>
        <taxon>Fungi</taxon>
        <taxon>Fungi incertae sedis</taxon>
        <taxon>Mucoromycota</taxon>
        <taxon>Glomeromycotina</taxon>
        <taxon>Glomeromycetes</taxon>
        <taxon>Diversisporales</taxon>
        <taxon>Gigasporaceae</taxon>
        <taxon>Gigaspora</taxon>
    </lineage>
</organism>
<name>A0ABN7VDH9_GIGMA</name>
<gene>
    <name evidence="2" type="ORF">GMARGA_LOCUS17439</name>
</gene>
<dbReference type="Proteomes" id="UP000789901">
    <property type="component" value="Unassembled WGS sequence"/>
</dbReference>
<reference evidence="2 3" key="1">
    <citation type="submission" date="2021-06" db="EMBL/GenBank/DDBJ databases">
        <authorList>
            <person name="Kallberg Y."/>
            <person name="Tangrot J."/>
            <person name="Rosling A."/>
        </authorList>
    </citation>
    <scope>NUCLEOTIDE SEQUENCE [LARGE SCALE GENOMIC DNA]</scope>
    <source>
        <strain evidence="2 3">120-4 pot B 10/14</strain>
    </source>
</reference>
<feature type="transmembrane region" description="Helical" evidence="1">
    <location>
        <begin position="6"/>
        <end position="23"/>
    </location>
</feature>
<evidence type="ECO:0000256" key="1">
    <source>
        <dbReference type="SAM" id="Phobius"/>
    </source>
</evidence>
<proteinExistence type="predicted"/>
<evidence type="ECO:0000313" key="2">
    <source>
        <dbReference type="EMBL" id="CAG8760685.1"/>
    </source>
</evidence>
<keyword evidence="1" id="KW-1133">Transmembrane helix</keyword>
<feature type="transmembrane region" description="Helical" evidence="1">
    <location>
        <begin position="167"/>
        <end position="184"/>
    </location>
</feature>
<dbReference type="EMBL" id="CAJVQB010013214">
    <property type="protein sequence ID" value="CAG8760685.1"/>
    <property type="molecule type" value="Genomic_DNA"/>
</dbReference>
<evidence type="ECO:0000313" key="3">
    <source>
        <dbReference type="Proteomes" id="UP000789901"/>
    </source>
</evidence>
<keyword evidence="1" id="KW-0472">Membrane</keyword>
<protein>
    <submittedName>
        <fullName evidence="2">13711_t:CDS:1</fullName>
    </submittedName>
</protein>